<dbReference type="EMBL" id="JACGCM010002602">
    <property type="protein sequence ID" value="KAF6138294.1"/>
    <property type="molecule type" value="Genomic_DNA"/>
</dbReference>
<organism evidence="1 2">
    <name type="scientific">Kingdonia uniflora</name>
    <dbReference type="NCBI Taxonomy" id="39325"/>
    <lineage>
        <taxon>Eukaryota</taxon>
        <taxon>Viridiplantae</taxon>
        <taxon>Streptophyta</taxon>
        <taxon>Embryophyta</taxon>
        <taxon>Tracheophyta</taxon>
        <taxon>Spermatophyta</taxon>
        <taxon>Magnoliopsida</taxon>
        <taxon>Ranunculales</taxon>
        <taxon>Circaeasteraceae</taxon>
        <taxon>Kingdonia</taxon>
    </lineage>
</organism>
<comment type="caution">
    <text evidence="1">The sequence shown here is derived from an EMBL/GenBank/DDBJ whole genome shotgun (WGS) entry which is preliminary data.</text>
</comment>
<keyword evidence="2" id="KW-1185">Reference proteome</keyword>
<dbReference type="Proteomes" id="UP000541444">
    <property type="component" value="Unassembled WGS sequence"/>
</dbReference>
<dbReference type="AlphaFoldDB" id="A0A7J7L6U4"/>
<accession>A0A7J7L6U4</accession>
<sequence length="75" mass="9106">MTKLDLDNLILSKYIIHNRARDRDEARKDWIWERSGDDWSVIWRHDLKIKSLRSMLDSLVVTLSPSLFYFREGKR</sequence>
<proteinExistence type="predicted"/>
<feature type="non-terminal residue" evidence="1">
    <location>
        <position position="75"/>
    </location>
</feature>
<evidence type="ECO:0000313" key="1">
    <source>
        <dbReference type="EMBL" id="KAF6138294.1"/>
    </source>
</evidence>
<gene>
    <name evidence="1" type="ORF">GIB67_001444</name>
</gene>
<reference evidence="1 2" key="1">
    <citation type="journal article" date="2020" name="IScience">
        <title>Genome Sequencing of the Endangered Kingdonia uniflora (Circaeasteraceae, Ranunculales) Reveals Potential Mechanisms of Evolutionary Specialization.</title>
        <authorList>
            <person name="Sun Y."/>
            <person name="Deng T."/>
            <person name="Zhang A."/>
            <person name="Moore M.J."/>
            <person name="Landis J.B."/>
            <person name="Lin N."/>
            <person name="Zhang H."/>
            <person name="Zhang X."/>
            <person name="Huang J."/>
            <person name="Zhang X."/>
            <person name="Sun H."/>
            <person name="Wang H."/>
        </authorList>
    </citation>
    <scope>NUCLEOTIDE SEQUENCE [LARGE SCALE GENOMIC DNA]</scope>
    <source>
        <strain evidence="1">TB1705</strain>
        <tissue evidence="1">Leaf</tissue>
    </source>
</reference>
<protein>
    <submittedName>
        <fullName evidence="1">Uncharacterized protein</fullName>
    </submittedName>
</protein>
<name>A0A7J7L6U4_9MAGN</name>
<evidence type="ECO:0000313" key="2">
    <source>
        <dbReference type="Proteomes" id="UP000541444"/>
    </source>
</evidence>